<dbReference type="GeneID" id="27724108"/>
<dbReference type="HOGENOM" id="CLU_018406_5_3_1"/>
<keyword evidence="1" id="KW-0479">Metal-binding</keyword>
<name>A0A084G731_PSEDA</name>
<evidence type="ECO:0000256" key="5">
    <source>
        <dbReference type="SAM" id="MobiDB-lite"/>
    </source>
</evidence>
<evidence type="ECO:0000256" key="4">
    <source>
        <dbReference type="PROSITE-ProRule" id="PRU00134"/>
    </source>
</evidence>
<organism evidence="8 9">
    <name type="scientific">Pseudallescheria apiosperma</name>
    <name type="common">Scedosporium apiospermum</name>
    <dbReference type="NCBI Taxonomy" id="563466"/>
    <lineage>
        <taxon>Eukaryota</taxon>
        <taxon>Fungi</taxon>
        <taxon>Dikarya</taxon>
        <taxon>Ascomycota</taxon>
        <taxon>Pezizomycotina</taxon>
        <taxon>Sordariomycetes</taxon>
        <taxon>Hypocreomycetidae</taxon>
        <taxon>Microascales</taxon>
        <taxon>Microascaceae</taxon>
        <taxon>Scedosporium</taxon>
    </lineage>
</organism>
<dbReference type="Pfam" id="PF00856">
    <property type="entry name" value="SET"/>
    <property type="match status" value="1"/>
</dbReference>
<dbReference type="PROSITE" id="PS50280">
    <property type="entry name" value="SET"/>
    <property type="match status" value="1"/>
</dbReference>
<proteinExistence type="predicted"/>
<dbReference type="PROSITE" id="PS01360">
    <property type="entry name" value="ZF_MYND_1"/>
    <property type="match status" value="1"/>
</dbReference>
<keyword evidence="9" id="KW-1185">Reference proteome</keyword>
<dbReference type="SUPFAM" id="SSF144232">
    <property type="entry name" value="HIT/MYND zinc finger-like"/>
    <property type="match status" value="1"/>
</dbReference>
<sequence length="553" mass="60614">MSPADPTPTLAVHGSTSSPKGRSLHTTTSVSPSTRLATYTSPLLALPTAATSLQTCHHCLRTPPAVHPCSACRAVSYCSKTCQRASWKLVHKAECAALKNVPAGRELPTPVRALLQVVVRKEVWGAVVGGLVGHEGEFRRDRGGRVWGDLRLQGEMVRMLLGGEREWVGGGDVVGKYAVAMCKLLTNMFNVHDPDLGYDAVFLDGGLAMVNHSCVPNASAHIFGRTAILVSERPIEADEEVTISYTDPSYPLAQRKQDLAKYHFECKCPRCEDDLNIYDATRLLHPATIKANAFSLIQDPNLLTNPSPSSSPFPKGTTLQTTIHNAIEDLPQMPSDQPKDLPRLRAEYKICSPLIKTSLWAMLPPSFLTDCLTYYLSREAHTESLLITCLAACRIHPFTHPNPANPYRLKGALALCRALSNATADRSVYASSLRAVYTRTEKVAASGARDVDVDLLVDLDAVATGRMLFDMLEHYVPVTQLDDWPLAVQVREGREAVRGIPWGLDAASRKVMEQWESREGGDEAWLGIWRRMVDLLDGLAELGARMVVADFGE</sequence>
<dbReference type="Gene3D" id="2.170.270.10">
    <property type="entry name" value="SET domain"/>
    <property type="match status" value="1"/>
</dbReference>
<evidence type="ECO:0000313" key="8">
    <source>
        <dbReference type="EMBL" id="KEZ43143.1"/>
    </source>
</evidence>
<dbReference type="SUPFAM" id="SSF82199">
    <property type="entry name" value="SET domain"/>
    <property type="match status" value="1"/>
</dbReference>
<dbReference type="CDD" id="cd20071">
    <property type="entry name" value="SET_SMYD"/>
    <property type="match status" value="1"/>
</dbReference>
<reference evidence="8 9" key="1">
    <citation type="journal article" date="2014" name="Genome Announc.">
        <title>Draft genome sequence of the pathogenic fungus Scedosporium apiospermum.</title>
        <authorList>
            <person name="Vandeputte P."/>
            <person name="Ghamrawi S."/>
            <person name="Rechenmann M."/>
            <person name="Iltis A."/>
            <person name="Giraud S."/>
            <person name="Fleury M."/>
            <person name="Thornton C."/>
            <person name="Delhaes L."/>
            <person name="Meyer W."/>
            <person name="Papon N."/>
            <person name="Bouchara J.P."/>
        </authorList>
    </citation>
    <scope>NUCLEOTIDE SEQUENCE [LARGE SCALE GENOMIC DNA]</scope>
    <source>
        <strain evidence="8 9">IHEM 14462</strain>
    </source>
</reference>
<dbReference type="OrthoDB" id="265717at2759"/>
<dbReference type="AlphaFoldDB" id="A0A084G731"/>
<evidence type="ECO:0000259" key="7">
    <source>
        <dbReference type="PROSITE" id="PS50865"/>
    </source>
</evidence>
<evidence type="ECO:0000313" key="9">
    <source>
        <dbReference type="Proteomes" id="UP000028545"/>
    </source>
</evidence>
<dbReference type="RefSeq" id="XP_016642942.1">
    <property type="nucleotide sequence ID" value="XM_016787440.1"/>
</dbReference>
<feature type="compositionally biased region" description="Polar residues" evidence="5">
    <location>
        <begin position="14"/>
        <end position="33"/>
    </location>
</feature>
<dbReference type="Gene3D" id="6.10.140.2220">
    <property type="match status" value="1"/>
</dbReference>
<dbReference type="InterPro" id="IPR046341">
    <property type="entry name" value="SET_dom_sf"/>
</dbReference>
<keyword evidence="2 4" id="KW-0863">Zinc-finger</keyword>
<dbReference type="KEGG" id="sapo:SAPIO_CDS5036"/>
<dbReference type="PROSITE" id="PS50865">
    <property type="entry name" value="ZF_MYND_2"/>
    <property type="match status" value="1"/>
</dbReference>
<dbReference type="Proteomes" id="UP000028545">
    <property type="component" value="Unassembled WGS sequence"/>
</dbReference>
<dbReference type="GO" id="GO:0008270">
    <property type="term" value="F:zinc ion binding"/>
    <property type="evidence" value="ECO:0007669"/>
    <property type="project" value="UniProtKB-KW"/>
</dbReference>
<dbReference type="PANTHER" id="PTHR12197:SF251">
    <property type="entry name" value="EG:BACR7C10.4 PROTEIN"/>
    <property type="match status" value="1"/>
</dbReference>
<feature type="domain" description="SET" evidence="6">
    <location>
        <begin position="8"/>
        <end position="246"/>
    </location>
</feature>
<evidence type="ECO:0000259" key="6">
    <source>
        <dbReference type="PROSITE" id="PS50280"/>
    </source>
</evidence>
<dbReference type="GO" id="GO:0005634">
    <property type="term" value="C:nucleus"/>
    <property type="evidence" value="ECO:0007669"/>
    <property type="project" value="TreeGrafter"/>
</dbReference>
<gene>
    <name evidence="8" type="ORF">SAPIO_CDS5036</name>
</gene>
<evidence type="ECO:0000256" key="3">
    <source>
        <dbReference type="ARBA" id="ARBA00022833"/>
    </source>
</evidence>
<dbReference type="InterPro" id="IPR001214">
    <property type="entry name" value="SET_dom"/>
</dbReference>
<dbReference type="VEuPathDB" id="FungiDB:SAPIO_CDS5036"/>
<dbReference type="PANTHER" id="PTHR12197">
    <property type="entry name" value="HISTONE-LYSINE N-METHYLTRANSFERASE SMYD"/>
    <property type="match status" value="1"/>
</dbReference>
<dbReference type="InterPro" id="IPR002893">
    <property type="entry name" value="Znf_MYND"/>
</dbReference>
<feature type="domain" description="MYND-type" evidence="7">
    <location>
        <begin position="56"/>
        <end position="95"/>
    </location>
</feature>
<dbReference type="Pfam" id="PF01753">
    <property type="entry name" value="zf-MYND"/>
    <property type="match status" value="1"/>
</dbReference>
<evidence type="ECO:0000256" key="2">
    <source>
        <dbReference type="ARBA" id="ARBA00022771"/>
    </source>
</evidence>
<accession>A0A084G731</accession>
<comment type="caution">
    <text evidence="8">The sequence shown here is derived from an EMBL/GenBank/DDBJ whole genome shotgun (WGS) entry which is preliminary data.</text>
</comment>
<keyword evidence="3" id="KW-0862">Zinc</keyword>
<feature type="region of interest" description="Disordered" evidence="5">
    <location>
        <begin position="1"/>
        <end position="33"/>
    </location>
</feature>
<evidence type="ECO:0000256" key="1">
    <source>
        <dbReference type="ARBA" id="ARBA00022723"/>
    </source>
</evidence>
<dbReference type="Gene3D" id="1.10.220.160">
    <property type="match status" value="1"/>
</dbReference>
<protein>
    <submittedName>
        <fullName evidence="8">Uncharacterized protein</fullName>
    </submittedName>
</protein>
<dbReference type="EMBL" id="JOWA01000096">
    <property type="protein sequence ID" value="KEZ43143.1"/>
    <property type="molecule type" value="Genomic_DNA"/>
</dbReference>
<dbReference type="OMA" id="CKIQNNS"/>
<dbReference type="InterPro" id="IPR050869">
    <property type="entry name" value="H3K4_H4K5_MeTrfase"/>
</dbReference>